<dbReference type="PATRIC" id="fig|1359193.3.peg.1248"/>
<reference evidence="2 3" key="1">
    <citation type="submission" date="2015-02" db="EMBL/GenBank/DDBJ databases">
        <title>Genome Sequencing of Rickettsiales.</title>
        <authorList>
            <person name="Daugherty S.C."/>
            <person name="Su Q."/>
            <person name="Abolude K."/>
            <person name="Beier-Sexton M."/>
            <person name="Carlyon J.A."/>
            <person name="Carter R."/>
            <person name="Day N.P."/>
            <person name="Dumler S.J."/>
            <person name="Dyachenko V."/>
            <person name="Godinez A."/>
            <person name="Kurtti T.J."/>
            <person name="Lichay M."/>
            <person name="Mullins K.E."/>
            <person name="Ott S."/>
            <person name="Pappas-Brown V."/>
            <person name="Paris D.H."/>
            <person name="Patel P."/>
            <person name="Richards A.L."/>
            <person name="Sadzewicz L."/>
            <person name="Sears K."/>
            <person name="Seidman D."/>
            <person name="Sengamalay N."/>
            <person name="Stenos J."/>
            <person name="Tallon L.J."/>
            <person name="Vincent G."/>
            <person name="Fraser C.M."/>
            <person name="Munderloh U."/>
            <person name="Dunning-Hotopp J.C."/>
        </authorList>
    </citation>
    <scope>NUCLEOTIDE SEQUENCE [LARGE SCALE GENOMIC DNA]</scope>
    <source>
        <strain evidence="2 3">RML An4</strain>
    </source>
</reference>
<organism evidence="2 3">
    <name type="scientific">Rickettsia bellii str. RML An4</name>
    <dbReference type="NCBI Taxonomy" id="1359193"/>
    <lineage>
        <taxon>Bacteria</taxon>
        <taxon>Pseudomonadati</taxon>
        <taxon>Pseudomonadota</taxon>
        <taxon>Alphaproteobacteria</taxon>
        <taxon>Rickettsiales</taxon>
        <taxon>Rickettsiaceae</taxon>
        <taxon>Rickettsieae</taxon>
        <taxon>Rickettsia</taxon>
        <taxon>belli group</taxon>
    </lineage>
</organism>
<comment type="caution">
    <text evidence="2">The sequence shown here is derived from an EMBL/GenBank/DDBJ whole genome shotgun (WGS) entry which is preliminary data.</text>
</comment>
<dbReference type="AlphaFoldDB" id="A0A0F3QDQ3"/>
<evidence type="ECO:0000313" key="3">
    <source>
        <dbReference type="Proteomes" id="UP000033661"/>
    </source>
</evidence>
<evidence type="ECO:0000313" key="2">
    <source>
        <dbReference type="EMBL" id="KJV90286.1"/>
    </source>
</evidence>
<accession>A0A0F3QDQ3</accession>
<protein>
    <submittedName>
        <fullName evidence="2">Uncharacterized protein</fullName>
    </submittedName>
</protein>
<feature type="region of interest" description="Disordered" evidence="1">
    <location>
        <begin position="932"/>
        <end position="987"/>
    </location>
</feature>
<name>A0A0F3QDQ3_RICBE</name>
<dbReference type="EMBL" id="LAOI01000001">
    <property type="protein sequence ID" value="KJV90286.1"/>
    <property type="molecule type" value="Genomic_DNA"/>
</dbReference>
<proteinExistence type="predicted"/>
<gene>
    <name evidence="2" type="ORF">RBEAN4_1289</name>
</gene>
<feature type="compositionally biased region" description="Low complexity" evidence="1">
    <location>
        <begin position="961"/>
        <end position="973"/>
    </location>
</feature>
<dbReference type="Proteomes" id="UP000033661">
    <property type="component" value="Unassembled WGS sequence"/>
</dbReference>
<sequence>MKKYCNFDDVDARYFANIFWYNDKIRHFSLADNEKITAFGIKTLLNIKEYNKVLQELLVYLPGQYENPMDFHYTENATDKIEIKISSSKEINIFDKEAINAYLKKLQEENLDYTIENKNLRVNTTRSALEEKKYKDAGILFRLITESYNEIIGRGNLDKVLMLFGLEEMGKTVIGCQLSDSTNAEKFTVTELNKLKPVDSEHNKKIRHSQIIDNNPNNQSNQNNPVNPDNTNKEDDYKRVNNFLNKDLGINIMECSGIHGGAIDQVQEILDLYAYWQIIKLAAKIKFGIIIIDNNWKPIITNTIKKFIKFFKNETNELTKEVQENLKDALFYIVNFATECGTEERKNNKITGIKKYLEDLIKSSKDAEKLVISQLIKSVHLFKKANFEEAFSESLNLKDLLKTDKWWGLKEVYISPISYKENIIELPEVLAKMIKYNIEVVGKIIIKFFEANKEFIEDPIYSFFSLNLQQELASEMFSKHYDLLERYLPRKILPEAISPIEVVNKKTFSALQEIKELKDVYTNNIDEHFKMIPAFLEIIRKFYNIKGTATDEKQDLFQEKLGNYVCFIKQQLEALSFCKKLFPHSATFEPLKKAVDIAGKILIEEDLLSKAIIDIKLEPYKATNNTGNNQQQFDYYKEVLSWLNDFSAGKFSKIEQYSANFTANEMKAKSHYFLGMLYENNISLVGSIKVDDKYLGISYKNNNWLAANEKKLYSLLAVREYIEALKIELKEYCENTKAEKDYSFMYGSGECKTTFSVICSKIGNLLLNLGKSYDSTNQSEHSIPLILRAMKYFMISVNLRYIEACDTILTGIFDKQPRDIKDNLQKQLCKSLGKYLLKLGLFRKAEYKFQEAQGLTNDSKEQIELEVKINEIRGMGSNLSFLKAKREKGEFEDLSIFKEKALGKLVKTKKLLNNITKIPQETQYKDLYDEIDPPQPQAVIQPEPQPQQSQAPVPSAPNPPVNENVPPLNPNEVGALGENNEIQSNIA</sequence>
<evidence type="ECO:0000256" key="1">
    <source>
        <dbReference type="SAM" id="MobiDB-lite"/>
    </source>
</evidence>
<feature type="region of interest" description="Disordered" evidence="1">
    <location>
        <begin position="199"/>
        <end position="236"/>
    </location>
</feature>
<dbReference type="RefSeq" id="WP_196796200.1">
    <property type="nucleotide sequence ID" value="NZ_LAOI01000001.1"/>
</dbReference>
<feature type="compositionally biased region" description="Low complexity" evidence="1">
    <location>
        <begin position="209"/>
        <end position="230"/>
    </location>
</feature>
<keyword evidence="3" id="KW-1185">Reference proteome</keyword>